<evidence type="ECO:0000313" key="3">
    <source>
        <dbReference type="Proteomes" id="UP000261580"/>
    </source>
</evidence>
<dbReference type="STRING" id="32507.ENSNBRP00000002894"/>
<organism evidence="2 3">
    <name type="scientific">Neolamprologus brichardi</name>
    <name type="common">Fairy cichlid</name>
    <name type="synonym">Lamprologus brichardi</name>
    <dbReference type="NCBI Taxonomy" id="32507"/>
    <lineage>
        <taxon>Eukaryota</taxon>
        <taxon>Metazoa</taxon>
        <taxon>Chordata</taxon>
        <taxon>Craniata</taxon>
        <taxon>Vertebrata</taxon>
        <taxon>Euteleostomi</taxon>
        <taxon>Actinopterygii</taxon>
        <taxon>Neopterygii</taxon>
        <taxon>Teleostei</taxon>
        <taxon>Neoteleostei</taxon>
        <taxon>Acanthomorphata</taxon>
        <taxon>Ovalentaria</taxon>
        <taxon>Cichlomorphae</taxon>
        <taxon>Cichliformes</taxon>
        <taxon>Cichlidae</taxon>
        <taxon>African cichlids</taxon>
        <taxon>Pseudocrenilabrinae</taxon>
        <taxon>Lamprologini</taxon>
        <taxon>Neolamprologus</taxon>
    </lineage>
</organism>
<dbReference type="Bgee" id="ENSNBRG00000002327">
    <property type="expression patterns" value="Expressed in mesonephros and 4 other cell types or tissues"/>
</dbReference>
<accession>A0A3Q4M5P9</accession>
<evidence type="ECO:0000256" key="1">
    <source>
        <dbReference type="SAM" id="MobiDB-lite"/>
    </source>
</evidence>
<dbReference type="GO" id="GO:0005737">
    <property type="term" value="C:cytoplasm"/>
    <property type="evidence" value="ECO:0007669"/>
    <property type="project" value="TreeGrafter"/>
</dbReference>
<dbReference type="GO" id="GO:0005068">
    <property type="term" value="F:transmembrane receptor protein tyrosine kinase adaptor activity"/>
    <property type="evidence" value="ECO:0007669"/>
    <property type="project" value="TreeGrafter"/>
</dbReference>
<dbReference type="GeneTree" id="ENSGT00940000157792"/>
<dbReference type="PANTHER" id="PTHR45960">
    <property type="entry name" value="GRB2-ASSOCIATED-BINDING PROTEIN"/>
    <property type="match status" value="1"/>
</dbReference>
<feature type="region of interest" description="Disordered" evidence="1">
    <location>
        <begin position="193"/>
        <end position="217"/>
    </location>
</feature>
<dbReference type="Ensembl" id="ENSNBRT00000003001.1">
    <property type="protein sequence ID" value="ENSNBRP00000002894.1"/>
    <property type="gene ID" value="ENSNBRG00000002327.1"/>
</dbReference>
<evidence type="ECO:0008006" key="4">
    <source>
        <dbReference type="Google" id="ProtNLM"/>
    </source>
</evidence>
<name>A0A3Q4M5P9_NEOBR</name>
<dbReference type="AlphaFoldDB" id="A0A3Q4M5P9"/>
<reference evidence="2" key="1">
    <citation type="submission" date="2025-08" db="UniProtKB">
        <authorList>
            <consortium name="Ensembl"/>
        </authorList>
    </citation>
    <scope>IDENTIFICATION</scope>
</reference>
<protein>
    <recommendedName>
        <fullName evidence="4">GAB2</fullName>
    </recommendedName>
</protein>
<keyword evidence="3" id="KW-1185">Reference proteome</keyword>
<evidence type="ECO:0000313" key="2">
    <source>
        <dbReference type="Ensembl" id="ENSNBRP00000002894.1"/>
    </source>
</evidence>
<reference evidence="2" key="2">
    <citation type="submission" date="2025-09" db="UniProtKB">
        <authorList>
            <consortium name="Ensembl"/>
        </authorList>
    </citation>
    <scope>IDENTIFICATION</scope>
</reference>
<dbReference type="Proteomes" id="UP000261580">
    <property type="component" value="Unassembled WGS sequence"/>
</dbReference>
<dbReference type="InterPro" id="IPR046355">
    <property type="entry name" value="Gab1-4-like"/>
</dbReference>
<proteinExistence type="predicted"/>
<dbReference type="PANTHER" id="PTHR45960:SF1">
    <property type="entry name" value="GRB2-ASSOCIATED-BINDING PROTEIN 2"/>
    <property type="match status" value="1"/>
</dbReference>
<sequence length="217" mass="24472">MSPGPHHFDFPGFSATLPARKASSASLCHRPSRLSDVTPPPIYRDLKPDRKCEILTLSFSLLTKSMLQISSKLCCKLSKTMIFVNNICSCFSAAKPTPLDLKNNGIIDELPFKSPVTMSWTRPIGTSSPAPRKCGNVDYLALEFQPGTPNPHRKKVDYVQVDKEKTQALQNTMQEWTDVRQSTEPLIIVKKRKKERKNNNHQTRNLLSTNTDVYKLS</sequence>
<feature type="compositionally biased region" description="Polar residues" evidence="1">
    <location>
        <begin position="201"/>
        <end position="217"/>
    </location>
</feature>